<dbReference type="InterPro" id="IPR023393">
    <property type="entry name" value="START-like_dom_sf"/>
</dbReference>
<evidence type="ECO:0000256" key="1">
    <source>
        <dbReference type="SAM" id="MobiDB-lite"/>
    </source>
</evidence>
<dbReference type="Proteomes" id="UP001530293">
    <property type="component" value="Unassembled WGS sequence"/>
</dbReference>
<keyword evidence="2" id="KW-0472">Membrane</keyword>
<dbReference type="PANTHER" id="PTHR34560:SF1">
    <property type="entry name" value="START DOMAIN-CONTAINING PROTEIN"/>
    <property type="match status" value="1"/>
</dbReference>
<feature type="transmembrane region" description="Helical" evidence="2">
    <location>
        <begin position="420"/>
        <end position="438"/>
    </location>
</feature>
<reference evidence="3 4" key="1">
    <citation type="submission" date="2024-10" db="EMBL/GenBank/DDBJ databases">
        <title>Updated reference genomes for cyclostephanoid diatoms.</title>
        <authorList>
            <person name="Roberts W.R."/>
            <person name="Alverson A.J."/>
        </authorList>
    </citation>
    <scope>NUCLEOTIDE SEQUENCE [LARGE SCALE GENOMIC DNA]</scope>
    <source>
        <strain evidence="3 4">AJA232-27</strain>
    </source>
</reference>
<keyword evidence="4" id="KW-1185">Reference proteome</keyword>
<dbReference type="SUPFAM" id="SSF55961">
    <property type="entry name" value="Bet v1-like"/>
    <property type="match status" value="1"/>
</dbReference>
<keyword evidence="2" id="KW-1133">Transmembrane helix</keyword>
<feature type="compositionally biased region" description="Polar residues" evidence="1">
    <location>
        <begin position="501"/>
        <end position="517"/>
    </location>
</feature>
<evidence type="ECO:0000313" key="3">
    <source>
        <dbReference type="EMBL" id="KAL3770798.1"/>
    </source>
</evidence>
<sequence length="541" mass="61101">MKRHRKPKQITVVASSSSPIGIGSDGGSGASKTHDIHIDSNAPSSAIDALISQLLDHVHQGRIFDARSIVMKLNAAEKAGSQKNCSPNLDSVRHVMEEVLTQSQHVEDLLCELHSDDNWTLAKHKSGVTVHFRRDPNSSIHTVRAATTFDHFSPKDFVRFCALFVETELMHMWFPGHFMQPANVLSWHSKYSKVIHLRISLGIPMISTRDTIVLGNGYHLPDRNAFLISTKTIIDDTCRYCDIPKPDKGVVRMSTESIFYVQLVKSDAISFKMIGRDDLKLKYMPNAVLNYISQGHLPFELMKTIHRTIRNFEGTMWEEKIKERGEYYTEIESKVYDQLEKWEKDGTANIDPDDMYIEDKRSKIEPVKLETTQGKYCANSEMLNSICVWGEKLFVGMAMVAILSVLTGSTMELICNDDNSCALIVMPFLLLGLAILLISRVKRETKEIISSDPHPSFKADNDTMVNNAKEINPLNECQPTTELRGIAVKSSPQSPPEDSLQELQMQIPRSSNTSQQKVGKIRSKLRTLKKVVPFHGKKKYK</sequence>
<organism evidence="3 4">
    <name type="scientific">Discostella pseudostelligera</name>
    <dbReference type="NCBI Taxonomy" id="259834"/>
    <lineage>
        <taxon>Eukaryota</taxon>
        <taxon>Sar</taxon>
        <taxon>Stramenopiles</taxon>
        <taxon>Ochrophyta</taxon>
        <taxon>Bacillariophyta</taxon>
        <taxon>Coscinodiscophyceae</taxon>
        <taxon>Thalassiosirophycidae</taxon>
        <taxon>Stephanodiscales</taxon>
        <taxon>Stephanodiscaceae</taxon>
        <taxon>Discostella</taxon>
    </lineage>
</organism>
<feature type="transmembrane region" description="Helical" evidence="2">
    <location>
        <begin position="393"/>
        <end position="414"/>
    </location>
</feature>
<keyword evidence="2" id="KW-0812">Transmembrane</keyword>
<feature type="region of interest" description="Disordered" evidence="1">
    <location>
        <begin position="1"/>
        <end position="37"/>
    </location>
</feature>
<dbReference type="PANTHER" id="PTHR34560">
    <property type="entry name" value="POLYKETIDE CYCLASE/DEHYDRASE/LIPID TRANSPORT SUPERFAMILY PROTEIN"/>
    <property type="match status" value="1"/>
</dbReference>
<accession>A0ABD3N628</accession>
<comment type="caution">
    <text evidence="3">The sequence shown here is derived from an EMBL/GenBank/DDBJ whole genome shotgun (WGS) entry which is preliminary data.</text>
</comment>
<name>A0ABD3N628_9STRA</name>
<protein>
    <recommendedName>
        <fullName evidence="5">START domain-containing protein</fullName>
    </recommendedName>
</protein>
<evidence type="ECO:0000313" key="4">
    <source>
        <dbReference type="Proteomes" id="UP001530293"/>
    </source>
</evidence>
<feature type="region of interest" description="Disordered" evidence="1">
    <location>
        <begin position="488"/>
        <end position="522"/>
    </location>
</feature>
<evidence type="ECO:0000256" key="2">
    <source>
        <dbReference type="SAM" id="Phobius"/>
    </source>
</evidence>
<evidence type="ECO:0008006" key="5">
    <source>
        <dbReference type="Google" id="ProtNLM"/>
    </source>
</evidence>
<dbReference type="Gene3D" id="3.30.530.20">
    <property type="match status" value="1"/>
</dbReference>
<dbReference type="AlphaFoldDB" id="A0ABD3N628"/>
<dbReference type="EMBL" id="JALLBG020000035">
    <property type="protein sequence ID" value="KAL3770798.1"/>
    <property type="molecule type" value="Genomic_DNA"/>
</dbReference>
<proteinExistence type="predicted"/>
<gene>
    <name evidence="3" type="ORF">ACHAWU_006357</name>
</gene>